<organism evidence="2 3">
    <name type="scientific">Candidatus Scybalocola faecigallinarum</name>
    <dbReference type="NCBI Taxonomy" id="2840941"/>
    <lineage>
        <taxon>Bacteria</taxon>
        <taxon>Bacillati</taxon>
        <taxon>Bacillota</taxon>
        <taxon>Clostridia</taxon>
        <taxon>Lachnospirales</taxon>
        <taxon>Lachnospiraceae</taxon>
        <taxon>Lachnospiraceae incertae sedis</taxon>
        <taxon>Candidatus Scybalocola (ex Gilroy et al. 2021)</taxon>
    </lineage>
</organism>
<reference evidence="2" key="2">
    <citation type="journal article" date="2021" name="PeerJ">
        <title>Extensive microbial diversity within the chicken gut microbiome revealed by metagenomics and culture.</title>
        <authorList>
            <person name="Gilroy R."/>
            <person name="Ravi A."/>
            <person name="Getino M."/>
            <person name="Pursley I."/>
            <person name="Horton D.L."/>
            <person name="Alikhan N.F."/>
            <person name="Baker D."/>
            <person name="Gharbi K."/>
            <person name="Hall N."/>
            <person name="Watson M."/>
            <person name="Adriaenssens E.M."/>
            <person name="Foster-Nyarko E."/>
            <person name="Jarju S."/>
            <person name="Secka A."/>
            <person name="Antonio M."/>
            <person name="Oren A."/>
            <person name="Chaudhuri R.R."/>
            <person name="La Ragione R."/>
            <person name="Hildebrand F."/>
            <person name="Pallen M.J."/>
        </authorList>
    </citation>
    <scope>NUCLEOTIDE SEQUENCE</scope>
    <source>
        <strain evidence="2">CHK178-757</strain>
    </source>
</reference>
<keyword evidence="1" id="KW-0812">Transmembrane</keyword>
<feature type="transmembrane region" description="Helical" evidence="1">
    <location>
        <begin position="16"/>
        <end position="33"/>
    </location>
</feature>
<dbReference type="Proteomes" id="UP000823927">
    <property type="component" value="Unassembled WGS sequence"/>
</dbReference>
<keyword evidence="1" id="KW-1133">Transmembrane helix</keyword>
<feature type="transmembrane region" description="Helical" evidence="1">
    <location>
        <begin position="144"/>
        <end position="162"/>
    </location>
</feature>
<reference evidence="2" key="1">
    <citation type="submission" date="2020-10" db="EMBL/GenBank/DDBJ databases">
        <authorList>
            <person name="Gilroy R."/>
        </authorList>
    </citation>
    <scope>NUCLEOTIDE SEQUENCE</scope>
    <source>
        <strain evidence="2">CHK178-757</strain>
    </source>
</reference>
<comment type="caution">
    <text evidence="2">The sequence shown here is derived from an EMBL/GenBank/DDBJ whole genome shotgun (WGS) entry which is preliminary data.</text>
</comment>
<sequence length="209" mass="23187">MTGILLTDFYMMRKQLALGAGIAVVYLVIGIANHSAWSLVTFLMIFAAILPMNIFYYNDQCQWDLYVNTLPVRRKDYVNAKFAFVFLLVLAALIFGLVGISLDNLIHSAPLLENVDYALITSTGGLVYASVFLALIMKMGSERARIFMIALIFIPAIAVLTLPKMGIDLGHLLEIADPHIFIPLGAAAAFAVILIAYLFCLKFYKQKEL</sequence>
<dbReference type="AlphaFoldDB" id="A0A9D1F6U0"/>
<name>A0A9D1F6U0_9FIRM</name>
<keyword evidence="1" id="KW-0472">Membrane</keyword>
<feature type="transmembrane region" description="Helical" evidence="1">
    <location>
        <begin position="117"/>
        <end position="137"/>
    </location>
</feature>
<dbReference type="EMBL" id="DVIT01000056">
    <property type="protein sequence ID" value="HIS48460.1"/>
    <property type="molecule type" value="Genomic_DNA"/>
</dbReference>
<accession>A0A9D1F6U0</accession>
<feature type="transmembrane region" description="Helical" evidence="1">
    <location>
        <begin position="78"/>
        <end position="102"/>
    </location>
</feature>
<evidence type="ECO:0000313" key="2">
    <source>
        <dbReference type="EMBL" id="HIS48460.1"/>
    </source>
</evidence>
<evidence type="ECO:0000256" key="1">
    <source>
        <dbReference type="SAM" id="Phobius"/>
    </source>
</evidence>
<proteinExistence type="predicted"/>
<feature type="transmembrane region" description="Helical" evidence="1">
    <location>
        <begin position="182"/>
        <end position="204"/>
    </location>
</feature>
<evidence type="ECO:0000313" key="3">
    <source>
        <dbReference type="Proteomes" id="UP000823927"/>
    </source>
</evidence>
<protein>
    <submittedName>
        <fullName evidence="2">ABC-2 transporter permease</fullName>
    </submittedName>
</protein>
<gene>
    <name evidence="2" type="ORF">IAB46_13085</name>
</gene>
<feature type="transmembrane region" description="Helical" evidence="1">
    <location>
        <begin position="39"/>
        <end position="57"/>
    </location>
</feature>
<dbReference type="Pfam" id="PF13346">
    <property type="entry name" value="ABC2_membrane_5"/>
    <property type="match status" value="1"/>
</dbReference>
<dbReference type="InterPro" id="IPR025699">
    <property type="entry name" value="ABC2_memb-like"/>
</dbReference>